<accession>A0A174HN47</accession>
<dbReference type="Proteomes" id="UP000095384">
    <property type="component" value="Unassembled WGS sequence"/>
</dbReference>
<dbReference type="PIRSF" id="PIRSF000709">
    <property type="entry name" value="6PFK_2-Ptase"/>
    <property type="match status" value="1"/>
</dbReference>
<dbReference type="Gene3D" id="3.40.50.1240">
    <property type="entry name" value="Phosphoglycerate mutase-like"/>
    <property type="match status" value="1"/>
</dbReference>
<dbReference type="PANTHER" id="PTHR48100:SF1">
    <property type="entry name" value="HISTIDINE PHOSPHATASE FAMILY PROTEIN-RELATED"/>
    <property type="match status" value="1"/>
</dbReference>
<evidence type="ECO:0000256" key="2">
    <source>
        <dbReference type="PIRSR" id="PIRSR613078-2"/>
    </source>
</evidence>
<dbReference type="InterPro" id="IPR050275">
    <property type="entry name" value="PGM_Phosphatase"/>
</dbReference>
<dbReference type="RefSeq" id="WP_055225180.1">
    <property type="nucleotide sequence ID" value="NZ_CYYW01000045.1"/>
</dbReference>
<feature type="active site" description="Tele-phosphohistidine intermediate" evidence="1">
    <location>
        <position position="8"/>
    </location>
</feature>
<dbReference type="PANTHER" id="PTHR48100">
    <property type="entry name" value="BROAD-SPECIFICITY PHOSPHATASE YOR283W-RELATED"/>
    <property type="match status" value="1"/>
</dbReference>
<dbReference type="GO" id="GO:0016853">
    <property type="term" value="F:isomerase activity"/>
    <property type="evidence" value="ECO:0007669"/>
    <property type="project" value="UniProtKB-KW"/>
</dbReference>
<dbReference type="EMBL" id="CYYW01000045">
    <property type="protein sequence ID" value="CUO75631.1"/>
    <property type="molecule type" value="Genomic_DNA"/>
</dbReference>
<sequence>MILYFFRHGQTEWNDFGKINGLTDIPLNEEAKRDAEMVREYLKKQNILFDQVVSSPLCRAIETASLISGEATEHIIQMEELVERDFRSLEGMEKKNCTLEQIEEVAESHMAIYKRIMKGLKKISKLQGERILVVSHESILRHINTYICKSSEYKILDITNYGFFIAETDEKQWKVIDETMIHGINRKKEG</sequence>
<dbReference type="Pfam" id="PF00300">
    <property type="entry name" value="His_Phos_1"/>
    <property type="match status" value="1"/>
</dbReference>
<evidence type="ECO:0000256" key="1">
    <source>
        <dbReference type="PIRSR" id="PIRSR613078-1"/>
    </source>
</evidence>
<organism evidence="3 4">
    <name type="scientific">Agathobacter rectalis</name>
    <dbReference type="NCBI Taxonomy" id="39491"/>
    <lineage>
        <taxon>Bacteria</taxon>
        <taxon>Bacillati</taxon>
        <taxon>Bacillota</taxon>
        <taxon>Clostridia</taxon>
        <taxon>Lachnospirales</taxon>
        <taxon>Lachnospiraceae</taxon>
        <taxon>Agathobacter</taxon>
    </lineage>
</organism>
<reference evidence="3 4" key="1">
    <citation type="submission" date="2015-09" db="EMBL/GenBank/DDBJ databases">
        <authorList>
            <consortium name="Pathogen Informatics"/>
        </authorList>
    </citation>
    <scope>NUCLEOTIDE SEQUENCE [LARGE SCALE GENOMIC DNA]</scope>
    <source>
        <strain evidence="3 4">2789STDY5608860</strain>
    </source>
</reference>
<dbReference type="EC" id="5.4.2.-" evidence="3"/>
<evidence type="ECO:0000313" key="3">
    <source>
        <dbReference type="EMBL" id="CUO75631.1"/>
    </source>
</evidence>
<keyword evidence="3" id="KW-0413">Isomerase</keyword>
<dbReference type="AlphaFoldDB" id="A0A174HN47"/>
<feature type="active site" description="Proton donor/acceptor" evidence="1">
    <location>
        <position position="83"/>
    </location>
</feature>
<gene>
    <name evidence="3" type="primary">gpmA</name>
    <name evidence="3" type="ORF">ERS852417_03029</name>
</gene>
<dbReference type="SMART" id="SM00855">
    <property type="entry name" value="PGAM"/>
    <property type="match status" value="1"/>
</dbReference>
<dbReference type="GO" id="GO:0005737">
    <property type="term" value="C:cytoplasm"/>
    <property type="evidence" value="ECO:0007669"/>
    <property type="project" value="TreeGrafter"/>
</dbReference>
<name>A0A174HN47_9FIRM</name>
<dbReference type="GO" id="GO:0016791">
    <property type="term" value="F:phosphatase activity"/>
    <property type="evidence" value="ECO:0007669"/>
    <property type="project" value="TreeGrafter"/>
</dbReference>
<proteinExistence type="predicted"/>
<dbReference type="SUPFAM" id="SSF53254">
    <property type="entry name" value="Phosphoglycerate mutase-like"/>
    <property type="match status" value="1"/>
</dbReference>
<dbReference type="CDD" id="cd07067">
    <property type="entry name" value="HP_PGM_like"/>
    <property type="match status" value="1"/>
</dbReference>
<protein>
    <submittedName>
        <fullName evidence="3">2,3-bisphosphoglycerate-dependent phosphoglycerate mutase</fullName>
        <ecNumber evidence="3">5.4.2.-</ecNumber>
    </submittedName>
</protein>
<feature type="binding site" evidence="2">
    <location>
        <position position="94"/>
    </location>
    <ligand>
        <name>substrate</name>
    </ligand>
</feature>
<feature type="binding site" evidence="2">
    <location>
        <position position="59"/>
    </location>
    <ligand>
        <name>substrate</name>
    </ligand>
</feature>
<dbReference type="InterPro" id="IPR013078">
    <property type="entry name" value="His_Pase_superF_clade-1"/>
</dbReference>
<evidence type="ECO:0000313" key="4">
    <source>
        <dbReference type="Proteomes" id="UP000095384"/>
    </source>
</evidence>
<feature type="binding site" evidence="2">
    <location>
        <begin position="7"/>
        <end position="14"/>
    </location>
    <ligand>
        <name>substrate</name>
    </ligand>
</feature>
<dbReference type="InterPro" id="IPR029033">
    <property type="entry name" value="His_PPase_superfam"/>
</dbReference>